<reference evidence="3" key="1">
    <citation type="journal article" date="2018" name="Nat. Microbiol.">
        <title>Leveraging single-cell genomics to expand the fungal tree of life.</title>
        <authorList>
            <person name="Ahrendt S.R."/>
            <person name="Quandt C.A."/>
            <person name="Ciobanu D."/>
            <person name="Clum A."/>
            <person name="Salamov A."/>
            <person name="Andreopoulos B."/>
            <person name="Cheng J.F."/>
            <person name="Woyke T."/>
            <person name="Pelin A."/>
            <person name="Henrissat B."/>
            <person name="Reynolds N.K."/>
            <person name="Benny G.L."/>
            <person name="Smith M.E."/>
            <person name="James T.Y."/>
            <person name="Grigoriev I.V."/>
        </authorList>
    </citation>
    <scope>NUCLEOTIDE SEQUENCE [LARGE SCALE GENOMIC DNA]</scope>
    <source>
        <strain evidence="3">CSF55</strain>
    </source>
</reference>
<dbReference type="Proteomes" id="UP000281549">
    <property type="component" value="Unassembled WGS sequence"/>
</dbReference>
<sequence length="282" mass="32910">MKAFKNSESEKNNFNPHDKFLFDAPMFCDFTTEKFQLGKQLLEQYLYCHDADQFSISEELSQILNGTDHESENDDWFQNLHPRHDNLQPAQSPESNNVTPSRKFKPLKSKLDHTKDMNSTPILNKKATDKIKIEDLNSVHGIMSPLLNAWKKNKSERNRKSDENEDKSKITSRNRITNDKITETDFNSLQDLIDPVSRNELSNLKMLDTHNYKPKAQNYTNQNTRKPVLNPILQERRDARKIQASTDEIKKMISEHNARIRTLVSDYRHSVQHPHLDLGLIL</sequence>
<accession>A0A4P9YG89</accession>
<feature type="compositionally biased region" description="Polar residues" evidence="1">
    <location>
        <begin position="88"/>
        <end position="100"/>
    </location>
</feature>
<dbReference type="AlphaFoldDB" id="A0A4P9YG89"/>
<evidence type="ECO:0000313" key="3">
    <source>
        <dbReference type="Proteomes" id="UP000281549"/>
    </source>
</evidence>
<proteinExistence type="predicted"/>
<name>A0A4P9YG89_ROZAC</name>
<feature type="region of interest" description="Disordered" evidence="1">
    <location>
        <begin position="68"/>
        <end position="123"/>
    </location>
</feature>
<evidence type="ECO:0000313" key="2">
    <source>
        <dbReference type="EMBL" id="RKP18513.1"/>
    </source>
</evidence>
<gene>
    <name evidence="2" type="ORF">ROZALSC1DRAFT_29816</name>
</gene>
<protein>
    <submittedName>
        <fullName evidence="2">Uncharacterized protein</fullName>
    </submittedName>
</protein>
<feature type="region of interest" description="Disordered" evidence="1">
    <location>
        <begin position="153"/>
        <end position="174"/>
    </location>
</feature>
<dbReference type="EMBL" id="ML005437">
    <property type="protein sequence ID" value="RKP18513.1"/>
    <property type="molecule type" value="Genomic_DNA"/>
</dbReference>
<evidence type="ECO:0000256" key="1">
    <source>
        <dbReference type="SAM" id="MobiDB-lite"/>
    </source>
</evidence>
<feature type="compositionally biased region" description="Basic and acidic residues" evidence="1">
    <location>
        <begin position="153"/>
        <end position="169"/>
    </location>
</feature>
<organism evidence="2 3">
    <name type="scientific">Rozella allomycis (strain CSF55)</name>
    <dbReference type="NCBI Taxonomy" id="988480"/>
    <lineage>
        <taxon>Eukaryota</taxon>
        <taxon>Fungi</taxon>
        <taxon>Fungi incertae sedis</taxon>
        <taxon>Cryptomycota</taxon>
        <taxon>Cryptomycota incertae sedis</taxon>
        <taxon>Rozella</taxon>
    </lineage>
</organism>